<organism evidence="13 14">
    <name type="scientific">Sphingomonas kyungheensis</name>
    <dbReference type="NCBI Taxonomy" id="1069987"/>
    <lineage>
        <taxon>Bacteria</taxon>
        <taxon>Pseudomonadati</taxon>
        <taxon>Pseudomonadota</taxon>
        <taxon>Alphaproteobacteria</taxon>
        <taxon>Sphingomonadales</taxon>
        <taxon>Sphingomonadaceae</taxon>
        <taxon>Sphingomonas</taxon>
    </lineage>
</organism>
<dbReference type="InterPro" id="IPR036631">
    <property type="entry name" value="MGMT_N_sf"/>
</dbReference>
<keyword evidence="2 13" id="KW-0489">Methyltransferase</keyword>
<evidence type="ECO:0000256" key="1">
    <source>
        <dbReference type="ARBA" id="ARBA00001947"/>
    </source>
</evidence>
<dbReference type="InterPro" id="IPR018062">
    <property type="entry name" value="HTH_AraC-typ_CS"/>
</dbReference>
<dbReference type="GO" id="GO:0032259">
    <property type="term" value="P:methylation"/>
    <property type="evidence" value="ECO:0007669"/>
    <property type="project" value="UniProtKB-KW"/>
</dbReference>
<evidence type="ECO:0000256" key="7">
    <source>
        <dbReference type="ARBA" id="ARBA00023015"/>
    </source>
</evidence>
<dbReference type="Gene3D" id="1.10.10.10">
    <property type="entry name" value="Winged helix-like DNA-binding domain superfamily/Winged helix DNA-binding domain"/>
    <property type="match status" value="1"/>
</dbReference>
<evidence type="ECO:0000256" key="4">
    <source>
        <dbReference type="ARBA" id="ARBA00022723"/>
    </source>
</evidence>
<keyword evidence="7" id="KW-0805">Transcription regulation</keyword>
<dbReference type="Gene3D" id="3.40.10.10">
    <property type="entry name" value="DNA Methylphosphotriester Repair Domain"/>
    <property type="match status" value="1"/>
</dbReference>
<dbReference type="InterPro" id="IPR016221">
    <property type="entry name" value="Bifunct_regulatory_prot_Ada"/>
</dbReference>
<dbReference type="Gene3D" id="3.30.160.70">
    <property type="entry name" value="Methylated DNA-protein cysteine methyltransferase domain"/>
    <property type="match status" value="1"/>
</dbReference>
<dbReference type="GO" id="GO:0003677">
    <property type="term" value="F:DNA binding"/>
    <property type="evidence" value="ECO:0007669"/>
    <property type="project" value="UniProtKB-KW"/>
</dbReference>
<protein>
    <submittedName>
        <fullName evidence="13">Bifunctional DNA-binding transcriptional regulator/O6-methylguanine-DNA methyltransferase Ada</fullName>
        <ecNumber evidence="13">2.1.1.-</ecNumber>
    </submittedName>
</protein>
<dbReference type="SMART" id="SM00342">
    <property type="entry name" value="HTH_ARAC"/>
    <property type="match status" value="1"/>
</dbReference>
<keyword evidence="6" id="KW-0862">Zinc</keyword>
<dbReference type="PANTHER" id="PTHR10815">
    <property type="entry name" value="METHYLATED-DNA--PROTEIN-CYSTEINE METHYLTRANSFERASE"/>
    <property type="match status" value="1"/>
</dbReference>
<dbReference type="SUPFAM" id="SSF53155">
    <property type="entry name" value="Methylated DNA-protein cysteine methyltransferase domain"/>
    <property type="match status" value="1"/>
</dbReference>
<comment type="cofactor">
    <cofactor evidence="1">
        <name>Zn(2+)</name>
        <dbReference type="ChEBI" id="CHEBI:29105"/>
    </cofactor>
</comment>
<evidence type="ECO:0000313" key="13">
    <source>
        <dbReference type="EMBL" id="MEI5685947.1"/>
    </source>
</evidence>
<dbReference type="PANTHER" id="PTHR10815:SF14">
    <property type="entry name" value="BIFUNCTIONAL TRANSCRIPTIONAL ACTIVATOR_DNA REPAIR ENZYME ADA"/>
    <property type="match status" value="1"/>
</dbReference>
<dbReference type="Pfam" id="PF02805">
    <property type="entry name" value="Ada_Zn_binding"/>
    <property type="match status" value="1"/>
</dbReference>
<evidence type="ECO:0000256" key="3">
    <source>
        <dbReference type="ARBA" id="ARBA00022679"/>
    </source>
</evidence>
<dbReference type="GO" id="GO:0008168">
    <property type="term" value="F:methyltransferase activity"/>
    <property type="evidence" value="ECO:0007669"/>
    <property type="project" value="UniProtKB-KW"/>
</dbReference>
<keyword evidence="10" id="KW-0804">Transcription</keyword>
<reference evidence="13 14" key="1">
    <citation type="journal article" date="2013" name="Int. J. Syst. Evol. Microbiol.">
        <title>Sphingomonas kyungheensis sp. nov., a bacterium with ginsenoside-converting activity isolated from soil of a ginseng field.</title>
        <authorList>
            <person name="Son H.M."/>
            <person name="Yang J.E."/>
            <person name="Park Y."/>
            <person name="Han C.K."/>
            <person name="Kim S.G."/>
            <person name="Kook M."/>
            <person name="Yi T.H."/>
        </authorList>
    </citation>
    <scope>NUCLEOTIDE SEQUENCE [LARGE SCALE GENOMIC DNA]</scope>
    <source>
        <strain evidence="13 14">LMG 26582</strain>
    </source>
</reference>
<keyword evidence="5" id="KW-0227">DNA damage</keyword>
<dbReference type="Pfam" id="PF12833">
    <property type="entry name" value="HTH_18"/>
    <property type="match status" value="1"/>
</dbReference>
<dbReference type="RefSeq" id="WP_336544392.1">
    <property type="nucleotide sequence ID" value="NZ_JBBBDM010000001.1"/>
</dbReference>
<feature type="domain" description="HTH araC/xylS-type" evidence="12">
    <location>
        <begin position="79"/>
        <end position="178"/>
    </location>
</feature>
<dbReference type="CDD" id="cd06445">
    <property type="entry name" value="ATase"/>
    <property type="match status" value="1"/>
</dbReference>
<dbReference type="EMBL" id="JBBBDM010000001">
    <property type="protein sequence ID" value="MEI5685947.1"/>
    <property type="molecule type" value="Genomic_DNA"/>
</dbReference>
<evidence type="ECO:0000256" key="9">
    <source>
        <dbReference type="ARBA" id="ARBA00023159"/>
    </source>
</evidence>
<keyword evidence="9" id="KW-0010">Activator</keyword>
<keyword evidence="11" id="KW-0234">DNA repair</keyword>
<dbReference type="Gene3D" id="1.10.10.60">
    <property type="entry name" value="Homeodomain-like"/>
    <property type="match status" value="1"/>
</dbReference>
<evidence type="ECO:0000313" key="14">
    <source>
        <dbReference type="Proteomes" id="UP001367771"/>
    </source>
</evidence>
<dbReference type="NCBIfam" id="TIGR00589">
    <property type="entry name" value="ogt"/>
    <property type="match status" value="1"/>
</dbReference>
<proteinExistence type="predicted"/>
<dbReference type="EC" id="2.1.1.-" evidence="13"/>
<dbReference type="Proteomes" id="UP001367771">
    <property type="component" value="Unassembled WGS sequence"/>
</dbReference>
<dbReference type="InterPro" id="IPR036217">
    <property type="entry name" value="MethylDNA_cys_MeTrfase_DNAb"/>
</dbReference>
<evidence type="ECO:0000256" key="5">
    <source>
        <dbReference type="ARBA" id="ARBA00022763"/>
    </source>
</evidence>
<dbReference type="SUPFAM" id="SSF46689">
    <property type="entry name" value="Homeodomain-like"/>
    <property type="match status" value="1"/>
</dbReference>
<dbReference type="InterPro" id="IPR014048">
    <property type="entry name" value="MethylDNA_cys_MeTrfase_DNA-bd"/>
</dbReference>
<dbReference type="PIRSF" id="PIRSF000409">
    <property type="entry name" value="Ada"/>
    <property type="match status" value="1"/>
</dbReference>
<dbReference type="PROSITE" id="PS00041">
    <property type="entry name" value="HTH_ARAC_FAMILY_1"/>
    <property type="match status" value="1"/>
</dbReference>
<keyword evidence="8 13" id="KW-0238">DNA-binding</keyword>
<dbReference type="InterPro" id="IPR009057">
    <property type="entry name" value="Homeodomain-like_sf"/>
</dbReference>
<accession>A0ABU8GYM8</accession>
<keyword evidence="4" id="KW-0479">Metal-binding</keyword>
<name>A0ABU8GYM8_9SPHN</name>
<dbReference type="InterPro" id="IPR018060">
    <property type="entry name" value="HTH_AraC"/>
</dbReference>
<evidence type="ECO:0000256" key="10">
    <source>
        <dbReference type="ARBA" id="ARBA00023163"/>
    </source>
</evidence>
<evidence type="ECO:0000256" key="6">
    <source>
        <dbReference type="ARBA" id="ARBA00022833"/>
    </source>
</evidence>
<dbReference type="InterPro" id="IPR008332">
    <property type="entry name" value="MethylG_MeTrfase_N"/>
</dbReference>
<sequence length="342" mass="35614">MTTIDQDAAWAAFAARDRRHDGQFVAAVRSTGIYCRPSCPARHPRRENVCFLPDGAAARAAGFRACLRCTPDAVARDSRAVAAAIEAITAAASPLPLAELAARVGYAPHHFQRLFTRATGVSPAAYARALRAERAGSALQRERSVTAAIYDAGYGAASRFYAEGAQRLGMTPSAWARGGAGVTIRWTIAATTLGPLLVAATDRGLCRVAFDEDEAALAARFPQAEVTPGDASLATLAAAVVALVEGRSQDTTLPLDVRGTAFQEAVWQALRAIPSGETRSYAELAAAAGRPGATRAAGTACGSNPLAVVVPCHRITRSDGGLGGYAWGVARKRALLARESGD</sequence>
<evidence type="ECO:0000256" key="2">
    <source>
        <dbReference type="ARBA" id="ARBA00022603"/>
    </source>
</evidence>
<dbReference type="SUPFAM" id="SSF57884">
    <property type="entry name" value="Ada DNA repair protein, N-terminal domain (N-Ada 10)"/>
    <property type="match status" value="1"/>
</dbReference>
<dbReference type="Pfam" id="PF01035">
    <property type="entry name" value="DNA_binding_1"/>
    <property type="match status" value="1"/>
</dbReference>
<dbReference type="InterPro" id="IPR035451">
    <property type="entry name" value="Ada-like_dom_sf"/>
</dbReference>
<dbReference type="Pfam" id="PF02870">
    <property type="entry name" value="Methyltransf_1N"/>
    <property type="match status" value="1"/>
</dbReference>
<dbReference type="PROSITE" id="PS01124">
    <property type="entry name" value="HTH_ARAC_FAMILY_2"/>
    <property type="match status" value="1"/>
</dbReference>
<gene>
    <name evidence="13" type="primary">ada</name>
    <name evidence="13" type="ORF">V8201_02520</name>
</gene>
<evidence type="ECO:0000256" key="11">
    <source>
        <dbReference type="ARBA" id="ARBA00023204"/>
    </source>
</evidence>
<dbReference type="SUPFAM" id="SSF46767">
    <property type="entry name" value="Methylated DNA-protein cysteine methyltransferase, C-terminal domain"/>
    <property type="match status" value="1"/>
</dbReference>
<dbReference type="InterPro" id="IPR004026">
    <property type="entry name" value="Ada_DNA_repair_Zn-bd"/>
</dbReference>
<comment type="caution">
    <text evidence="13">The sequence shown here is derived from an EMBL/GenBank/DDBJ whole genome shotgun (WGS) entry which is preliminary data.</text>
</comment>
<dbReference type="NCBIfam" id="NF011964">
    <property type="entry name" value="PRK15435.1"/>
    <property type="match status" value="1"/>
</dbReference>
<dbReference type="InterPro" id="IPR036388">
    <property type="entry name" value="WH-like_DNA-bd_sf"/>
</dbReference>
<keyword evidence="3 13" id="KW-0808">Transferase</keyword>
<keyword evidence="14" id="KW-1185">Reference proteome</keyword>
<evidence type="ECO:0000256" key="8">
    <source>
        <dbReference type="ARBA" id="ARBA00023125"/>
    </source>
</evidence>
<evidence type="ECO:0000259" key="12">
    <source>
        <dbReference type="PROSITE" id="PS01124"/>
    </source>
</evidence>